<dbReference type="Proteomes" id="UP000095287">
    <property type="component" value="Unplaced"/>
</dbReference>
<protein>
    <submittedName>
        <fullName evidence="2">DUF4065 domain-containing protein</fullName>
    </submittedName>
</protein>
<evidence type="ECO:0000313" key="2">
    <source>
        <dbReference type="WBParaSite" id="L893_g8125.t1"/>
    </source>
</evidence>
<organism evidence="1 2">
    <name type="scientific">Steinernema glaseri</name>
    <dbReference type="NCBI Taxonomy" id="37863"/>
    <lineage>
        <taxon>Eukaryota</taxon>
        <taxon>Metazoa</taxon>
        <taxon>Ecdysozoa</taxon>
        <taxon>Nematoda</taxon>
        <taxon>Chromadorea</taxon>
        <taxon>Rhabditida</taxon>
        <taxon>Tylenchina</taxon>
        <taxon>Panagrolaimomorpha</taxon>
        <taxon>Strongyloidoidea</taxon>
        <taxon>Steinernematidae</taxon>
        <taxon>Steinernema</taxon>
    </lineage>
</organism>
<dbReference type="AlphaFoldDB" id="A0A1I8ARG1"/>
<keyword evidence="1" id="KW-1185">Reference proteome</keyword>
<evidence type="ECO:0000313" key="1">
    <source>
        <dbReference type="Proteomes" id="UP000095287"/>
    </source>
</evidence>
<sequence length="136" mass="15644">MSDKLQKRFPAILKKFMAAAKKFFKRSNALPLEVKRVLATIVYLNYRLRHRGEMNYEARFDFIANHVAGLPEAVKEELDKVFPRMSEIKVPDPDELEKINAKAKNAIACEDPTVNKCGVYKRVMKTGNLEDAIQFI</sequence>
<dbReference type="WBParaSite" id="L893_g8125.t1">
    <property type="protein sequence ID" value="L893_g8125.t1"/>
    <property type="gene ID" value="L893_g8125"/>
</dbReference>
<accession>A0A1I8ARG1</accession>
<name>A0A1I8ARG1_9BILA</name>
<proteinExistence type="predicted"/>
<reference evidence="2" key="1">
    <citation type="submission" date="2016-11" db="UniProtKB">
        <authorList>
            <consortium name="WormBaseParasite"/>
        </authorList>
    </citation>
    <scope>IDENTIFICATION</scope>
</reference>